<feature type="compositionally biased region" description="Basic residues" evidence="1">
    <location>
        <begin position="179"/>
        <end position="196"/>
    </location>
</feature>
<feature type="region of interest" description="Disordered" evidence="1">
    <location>
        <begin position="271"/>
        <end position="311"/>
    </location>
</feature>
<dbReference type="AlphaFoldDB" id="A0A835ZC44"/>
<feature type="compositionally biased region" description="Basic residues" evidence="1">
    <location>
        <begin position="97"/>
        <end position="106"/>
    </location>
</feature>
<reference evidence="2" key="1">
    <citation type="submission" date="2021-02" db="EMBL/GenBank/DDBJ databases">
        <title>First Annotated Genome of the Yellow-green Alga Tribonema minus.</title>
        <authorList>
            <person name="Mahan K.M."/>
        </authorList>
    </citation>
    <scope>NUCLEOTIDE SEQUENCE</scope>
    <source>
        <strain evidence="2">UTEX B ZZ1240</strain>
    </source>
</reference>
<evidence type="ECO:0000256" key="1">
    <source>
        <dbReference type="SAM" id="MobiDB-lite"/>
    </source>
</evidence>
<feature type="compositionally biased region" description="Basic and acidic residues" evidence="1">
    <location>
        <begin position="285"/>
        <end position="295"/>
    </location>
</feature>
<gene>
    <name evidence="2" type="ORF">JKP88DRAFT_303967</name>
</gene>
<comment type="caution">
    <text evidence="2">The sequence shown here is derived from an EMBL/GenBank/DDBJ whole genome shotgun (WGS) entry which is preliminary data.</text>
</comment>
<name>A0A835ZC44_9STRA</name>
<accession>A0A835ZC44</accession>
<feature type="compositionally biased region" description="Low complexity" evidence="1">
    <location>
        <begin position="271"/>
        <end position="281"/>
    </location>
</feature>
<organism evidence="2 3">
    <name type="scientific">Tribonema minus</name>
    <dbReference type="NCBI Taxonomy" id="303371"/>
    <lineage>
        <taxon>Eukaryota</taxon>
        <taxon>Sar</taxon>
        <taxon>Stramenopiles</taxon>
        <taxon>Ochrophyta</taxon>
        <taxon>PX clade</taxon>
        <taxon>Xanthophyceae</taxon>
        <taxon>Tribonematales</taxon>
        <taxon>Tribonemataceae</taxon>
        <taxon>Tribonema</taxon>
    </lineage>
</organism>
<feature type="region of interest" description="Disordered" evidence="1">
    <location>
        <begin position="1"/>
        <end position="196"/>
    </location>
</feature>
<feature type="region of interest" description="Disordered" evidence="1">
    <location>
        <begin position="209"/>
        <end position="255"/>
    </location>
</feature>
<dbReference type="EMBL" id="JAFCMP010000067">
    <property type="protein sequence ID" value="KAG5188645.1"/>
    <property type="molecule type" value="Genomic_DNA"/>
</dbReference>
<evidence type="ECO:0000313" key="2">
    <source>
        <dbReference type="EMBL" id="KAG5188645.1"/>
    </source>
</evidence>
<feature type="compositionally biased region" description="Low complexity" evidence="1">
    <location>
        <begin position="209"/>
        <end position="219"/>
    </location>
</feature>
<proteinExistence type="predicted"/>
<feature type="non-terminal residue" evidence="2">
    <location>
        <position position="1"/>
    </location>
</feature>
<protein>
    <submittedName>
        <fullName evidence="2">Uncharacterized protein</fullName>
    </submittedName>
</protein>
<dbReference type="Proteomes" id="UP000664859">
    <property type="component" value="Unassembled WGS sequence"/>
</dbReference>
<evidence type="ECO:0000313" key="3">
    <source>
        <dbReference type="Proteomes" id="UP000664859"/>
    </source>
</evidence>
<sequence length="384" mass="40006">GSSQSCQARAAHSTGGTSTAVDPNVADSPVGRSRSHHLHSPDYRGTGRDAQISVRLAAAPSLRSRNGPAPQHLRRHAGVLSDASTGKALAVADVPRHARHHRPRARLRAEGRRQRARRRRGGAGAGARGGAVPDTAPGGGPGAARRGVCGARQRAHARAGAVGQRAGADGEAQDPRARLERHRQGRRAAVHRRRARAAPLRHLHLPGRGARAVRGGAAAQRRRGRARQHVCGARVDPARREQPTRAESGAAEGRLARAVARPARVRCALPRPRQGRARGAPVCDGPRESAREPVPRRRRRRRAAAHDGGGVAAAEGCGQGGAGDAVTGACGLAVALCRAAAAAAVLSLFPRLCGDTVVCVSLCQFDTPHTSTVISSLVLMTDMA</sequence>
<keyword evidence="3" id="KW-1185">Reference proteome</keyword>
<feature type="compositionally biased region" description="Low complexity" evidence="1">
    <location>
        <begin position="143"/>
        <end position="167"/>
    </location>
</feature>